<accession>A0A0X3BQV4</accession>
<proteinExistence type="predicted"/>
<organism evidence="2 3">
    <name type="scientific">Methanoculleus bourgensis</name>
    <dbReference type="NCBI Taxonomy" id="83986"/>
    <lineage>
        <taxon>Archaea</taxon>
        <taxon>Methanobacteriati</taxon>
        <taxon>Methanobacteriota</taxon>
        <taxon>Stenosarchaea group</taxon>
        <taxon>Methanomicrobia</taxon>
        <taxon>Methanomicrobiales</taxon>
        <taxon>Methanomicrobiaceae</taxon>
        <taxon>Methanoculleus</taxon>
    </lineage>
</organism>
<dbReference type="RefSeq" id="WP_014867969.1">
    <property type="nucleotide sequence ID" value="NZ_JBMHJL010000095.1"/>
</dbReference>
<sequence>MLRQLVNSRSLQSVGYDPRPGILEIEFTNGSVYQYLDVPETVYQELMAAPSHGTYFREQIRDRYPHRKAG</sequence>
<protein>
    <recommendedName>
        <fullName evidence="1">KTSC domain-containing protein</fullName>
    </recommendedName>
</protein>
<gene>
    <name evidence="2" type="ORF">MMAB1_2691</name>
</gene>
<dbReference type="InterPro" id="IPR025309">
    <property type="entry name" value="KTSC_dom"/>
</dbReference>
<dbReference type="GeneID" id="13355165"/>
<feature type="domain" description="KTSC" evidence="1">
    <location>
        <begin position="7"/>
        <end position="64"/>
    </location>
</feature>
<dbReference type="AlphaFoldDB" id="A0A0X3BQV4"/>
<dbReference type="Proteomes" id="UP000069850">
    <property type="component" value="Chromosome 1"/>
</dbReference>
<dbReference type="OrthoDB" id="104538at2157"/>
<evidence type="ECO:0000313" key="3">
    <source>
        <dbReference type="Proteomes" id="UP000069850"/>
    </source>
</evidence>
<dbReference type="KEGG" id="mema:MMAB1_2691"/>
<dbReference type="Pfam" id="PF13619">
    <property type="entry name" value="KTSC"/>
    <property type="match status" value="1"/>
</dbReference>
<evidence type="ECO:0000313" key="2">
    <source>
        <dbReference type="EMBL" id="CVK33904.1"/>
    </source>
</evidence>
<dbReference type="GeneID" id="27138279"/>
<dbReference type="EMBL" id="LT158599">
    <property type="protein sequence ID" value="CVK33904.1"/>
    <property type="molecule type" value="Genomic_DNA"/>
</dbReference>
<name>A0A0X3BQV4_9EURY</name>
<reference evidence="2 3" key="1">
    <citation type="submission" date="2016-01" db="EMBL/GenBank/DDBJ databases">
        <authorList>
            <person name="Manzoor S."/>
        </authorList>
    </citation>
    <scope>NUCLEOTIDE SEQUENCE [LARGE SCALE GENOMIC DNA]</scope>
    <source>
        <strain evidence="2">Methanoculleus sp MAB1</strain>
    </source>
</reference>
<evidence type="ECO:0000259" key="1">
    <source>
        <dbReference type="Pfam" id="PF13619"/>
    </source>
</evidence>